<dbReference type="PANTHER" id="PTHR31151:SF0">
    <property type="entry name" value="PROLINE-TRNA LIGASE (DUF1680)"/>
    <property type="match status" value="1"/>
</dbReference>
<keyword evidence="1" id="KW-0732">Signal</keyword>
<sequence length="265" mass="30254">MKCLRLSETLVIVLMFGFVMCKECTNIPTELSSHTFRYNLLNSNNVTYKEEVYSHYDKHLTPTDDNTWASLIPRKILRKGGEFSWMMTYKKIKNSGVGGGGGGELVYSFRETAGLPNFEVAYGGWEAPDQELRGHFVGHYLSASAQIWASIGHDTLKKKMTAVVSTLAECQEKIGTGYLSAFTSKFFDRFEAIKPVWAPYYTIHKIMASLVDQYVLAGNNRALKMVTQMADYFYERVQNVITEYTIERHWLSLNEETGGMNYILY</sequence>
<evidence type="ECO:0000259" key="2">
    <source>
        <dbReference type="Pfam" id="PF07944"/>
    </source>
</evidence>
<feature type="domain" description="Non-reducing end beta-L-arabinofuranosidase-like GH127 catalytic" evidence="2">
    <location>
        <begin position="105"/>
        <end position="264"/>
    </location>
</feature>
<dbReference type="PANTHER" id="PTHR31151">
    <property type="entry name" value="PROLINE-TRNA LIGASE (DUF1680)"/>
    <property type="match status" value="1"/>
</dbReference>
<feature type="signal peptide" evidence="1">
    <location>
        <begin position="1"/>
        <end position="21"/>
    </location>
</feature>
<dbReference type="Proteomes" id="UP001151760">
    <property type="component" value="Unassembled WGS sequence"/>
</dbReference>
<protein>
    <submittedName>
        <fullName evidence="3">Glycosyl hydrolase</fullName>
    </submittedName>
</protein>
<evidence type="ECO:0000313" key="4">
    <source>
        <dbReference type="Proteomes" id="UP001151760"/>
    </source>
</evidence>
<reference evidence="3" key="2">
    <citation type="submission" date="2022-01" db="EMBL/GenBank/DDBJ databases">
        <authorList>
            <person name="Yamashiro T."/>
            <person name="Shiraishi A."/>
            <person name="Satake H."/>
            <person name="Nakayama K."/>
        </authorList>
    </citation>
    <scope>NUCLEOTIDE SEQUENCE</scope>
</reference>
<dbReference type="EMBL" id="BQNB010013902">
    <property type="protein sequence ID" value="GJT21597.1"/>
    <property type="molecule type" value="Genomic_DNA"/>
</dbReference>
<feature type="chain" id="PRO_5046579963" evidence="1">
    <location>
        <begin position="22"/>
        <end position="265"/>
    </location>
</feature>
<dbReference type="Pfam" id="PF07944">
    <property type="entry name" value="Beta-AFase-like_GH127_cat"/>
    <property type="match status" value="1"/>
</dbReference>
<proteinExistence type="predicted"/>
<name>A0ABQ5C6B8_9ASTR</name>
<accession>A0ABQ5C6B8</accession>
<evidence type="ECO:0000313" key="3">
    <source>
        <dbReference type="EMBL" id="GJT21597.1"/>
    </source>
</evidence>
<dbReference type="InterPro" id="IPR012878">
    <property type="entry name" value="Beta-AFase-like_GH127_cat"/>
</dbReference>
<comment type="caution">
    <text evidence="3">The sequence shown here is derived from an EMBL/GenBank/DDBJ whole genome shotgun (WGS) entry which is preliminary data.</text>
</comment>
<keyword evidence="4" id="KW-1185">Reference proteome</keyword>
<dbReference type="GO" id="GO:0016787">
    <property type="term" value="F:hydrolase activity"/>
    <property type="evidence" value="ECO:0007669"/>
    <property type="project" value="UniProtKB-KW"/>
</dbReference>
<reference evidence="3" key="1">
    <citation type="journal article" date="2022" name="Int. J. Mol. Sci.">
        <title>Draft Genome of Tanacetum Coccineum: Genomic Comparison of Closely Related Tanacetum-Family Plants.</title>
        <authorList>
            <person name="Yamashiro T."/>
            <person name="Shiraishi A."/>
            <person name="Nakayama K."/>
            <person name="Satake H."/>
        </authorList>
    </citation>
    <scope>NUCLEOTIDE SEQUENCE</scope>
</reference>
<evidence type="ECO:0000256" key="1">
    <source>
        <dbReference type="SAM" id="SignalP"/>
    </source>
</evidence>
<organism evidence="3 4">
    <name type="scientific">Tanacetum coccineum</name>
    <dbReference type="NCBI Taxonomy" id="301880"/>
    <lineage>
        <taxon>Eukaryota</taxon>
        <taxon>Viridiplantae</taxon>
        <taxon>Streptophyta</taxon>
        <taxon>Embryophyta</taxon>
        <taxon>Tracheophyta</taxon>
        <taxon>Spermatophyta</taxon>
        <taxon>Magnoliopsida</taxon>
        <taxon>eudicotyledons</taxon>
        <taxon>Gunneridae</taxon>
        <taxon>Pentapetalae</taxon>
        <taxon>asterids</taxon>
        <taxon>campanulids</taxon>
        <taxon>Asterales</taxon>
        <taxon>Asteraceae</taxon>
        <taxon>Asteroideae</taxon>
        <taxon>Anthemideae</taxon>
        <taxon>Anthemidinae</taxon>
        <taxon>Tanacetum</taxon>
    </lineage>
</organism>
<feature type="non-terminal residue" evidence="3">
    <location>
        <position position="265"/>
    </location>
</feature>
<gene>
    <name evidence="3" type="ORF">Tco_0891534</name>
</gene>
<keyword evidence="3" id="KW-0378">Hydrolase</keyword>